<reference evidence="1 3" key="1">
    <citation type="submission" date="2019-09" db="EMBL/GenBank/DDBJ databases">
        <title>Genome sequence of Clostridium sp. EA1.</title>
        <authorList>
            <person name="Poehlein A."/>
            <person name="Bengelsdorf F.R."/>
            <person name="Daniel R."/>
        </authorList>
    </citation>
    <scope>NUCLEOTIDE SEQUENCE [LARGE SCALE GENOMIC DNA]</scope>
    <source>
        <strain evidence="1 3">EA1</strain>
    </source>
</reference>
<evidence type="ECO:0000313" key="4">
    <source>
        <dbReference type="Proteomes" id="UP000515909"/>
    </source>
</evidence>
<evidence type="ECO:0000313" key="3">
    <source>
        <dbReference type="Proteomes" id="UP000469440"/>
    </source>
</evidence>
<dbReference type="Proteomes" id="UP000469440">
    <property type="component" value="Unassembled WGS sequence"/>
</dbReference>
<organism evidence="1 3">
    <name type="scientific">Caproicibacter fermentans</name>
    <dbReference type="NCBI Taxonomy" id="2576756"/>
    <lineage>
        <taxon>Bacteria</taxon>
        <taxon>Bacillati</taxon>
        <taxon>Bacillota</taxon>
        <taxon>Clostridia</taxon>
        <taxon>Eubacteriales</taxon>
        <taxon>Acutalibacteraceae</taxon>
        <taxon>Caproicibacter</taxon>
    </lineage>
</organism>
<dbReference type="AlphaFoldDB" id="A0A6N8HVZ3"/>
<dbReference type="EMBL" id="VWXL01000014">
    <property type="protein sequence ID" value="MVB09971.1"/>
    <property type="molecule type" value="Genomic_DNA"/>
</dbReference>
<sequence>MMYSVVLRIKIQEDRWIRIGSSHDILWDVRDLIEASSGWTVLNQDDIGPANSFLSLLERGIWELSKSTDAYRDYEVMYGLGTIKDTLAFYRGLLEDCKEHPYAELYGKIIA</sequence>
<gene>
    <name evidence="1" type="ORF">CAFE_06420</name>
    <name evidence="2" type="ORF">HCR03_07620</name>
</gene>
<reference evidence="2 4" key="2">
    <citation type="submission" date="2020-08" db="EMBL/GenBank/DDBJ databases">
        <title>The isolate Caproiciproducens sp. 7D4C2 produces n-caproate at mildly acidic conditions from hexoses: genome and rBOX comparison with related strains and chain-elongating bacteria.</title>
        <authorList>
            <person name="Esquivel-Elizondo S."/>
            <person name="Bagci C."/>
            <person name="Temovska M."/>
            <person name="Jeon B.S."/>
            <person name="Bessarab I."/>
            <person name="Williams R.B.H."/>
            <person name="Huson D.H."/>
            <person name="Angenent L.T."/>
        </authorList>
    </citation>
    <scope>NUCLEOTIDE SEQUENCE [LARGE SCALE GENOMIC DNA]</scope>
    <source>
        <strain evidence="2 4">7D4C2</strain>
    </source>
</reference>
<dbReference type="Proteomes" id="UP000515909">
    <property type="component" value="Chromosome"/>
</dbReference>
<proteinExistence type="predicted"/>
<keyword evidence="3" id="KW-1185">Reference proteome</keyword>
<dbReference type="RefSeq" id="WP_156989764.1">
    <property type="nucleotide sequence ID" value="NZ_CP060286.1"/>
</dbReference>
<accession>A0A6N8HVZ3</accession>
<dbReference type="OrthoDB" id="1854571at2"/>
<dbReference type="KEGG" id="cfem:HCR03_07620"/>
<evidence type="ECO:0000313" key="2">
    <source>
        <dbReference type="EMBL" id="QNK42083.1"/>
    </source>
</evidence>
<evidence type="ECO:0000313" key="1">
    <source>
        <dbReference type="EMBL" id="MVB09971.1"/>
    </source>
</evidence>
<name>A0A6N8HVZ3_9FIRM</name>
<protein>
    <submittedName>
        <fullName evidence="1">Uncharacterized protein</fullName>
    </submittedName>
</protein>
<dbReference type="EMBL" id="CP060286">
    <property type="protein sequence ID" value="QNK42083.1"/>
    <property type="molecule type" value="Genomic_DNA"/>
</dbReference>
<accession>A0A7G8TEP2</accession>